<comment type="caution">
    <text evidence="1">The sequence shown here is derived from an EMBL/GenBank/DDBJ whole genome shotgun (WGS) entry which is preliminary data.</text>
</comment>
<dbReference type="Proteomes" id="UP000622797">
    <property type="component" value="Unassembled WGS sequence"/>
</dbReference>
<gene>
    <name evidence="1" type="ORF">FSARC_7468</name>
</gene>
<sequence length="156" mass="18450">MSKEDVDKICMVLPKVITLFYSTLDLKEPTCLKDFCAASNAIQEQERWKFDVTNWFASKGYKLATHIQMEAASYSDFYRGIETFLRYTDDADCDLKAFQVRNEIRGAVRKPELCQHRMTFTRVNYKRKRSTAFPFDQYEMSFKSTRIGARQVREYI</sequence>
<dbReference type="OrthoDB" id="5099858at2759"/>
<keyword evidence="2" id="KW-1185">Reference proteome</keyword>
<protein>
    <submittedName>
        <fullName evidence="1">Uncharacterized protein</fullName>
    </submittedName>
</protein>
<proteinExistence type="predicted"/>
<reference evidence="1" key="2">
    <citation type="submission" date="2020-05" db="EMBL/GenBank/DDBJ databases">
        <authorList>
            <person name="Kim H.-S."/>
            <person name="Proctor R.H."/>
            <person name="Brown D.W."/>
        </authorList>
    </citation>
    <scope>NUCLEOTIDE SEQUENCE</scope>
    <source>
        <strain evidence="1">NRRL 20472</strain>
    </source>
</reference>
<dbReference type="AlphaFoldDB" id="A0A8H4TUZ1"/>
<organism evidence="1 2">
    <name type="scientific">Fusarium sarcochroum</name>
    <dbReference type="NCBI Taxonomy" id="1208366"/>
    <lineage>
        <taxon>Eukaryota</taxon>
        <taxon>Fungi</taxon>
        <taxon>Dikarya</taxon>
        <taxon>Ascomycota</taxon>
        <taxon>Pezizomycotina</taxon>
        <taxon>Sordariomycetes</taxon>
        <taxon>Hypocreomycetidae</taxon>
        <taxon>Hypocreales</taxon>
        <taxon>Nectriaceae</taxon>
        <taxon>Fusarium</taxon>
        <taxon>Fusarium lateritium species complex</taxon>
    </lineage>
</organism>
<evidence type="ECO:0000313" key="2">
    <source>
        <dbReference type="Proteomes" id="UP000622797"/>
    </source>
</evidence>
<reference evidence="1" key="1">
    <citation type="journal article" date="2020" name="BMC Genomics">
        <title>Correction to: Identification and distribution of gene clusters required for synthesis of sphingolipid metabolism inhibitors in diverse species of the filamentous fungus Fusarium.</title>
        <authorList>
            <person name="Kim H.S."/>
            <person name="Lohmar J.M."/>
            <person name="Busman M."/>
            <person name="Brown D.W."/>
            <person name="Naumann T.A."/>
            <person name="Divon H.H."/>
            <person name="Lysoe E."/>
            <person name="Uhlig S."/>
            <person name="Proctor R.H."/>
        </authorList>
    </citation>
    <scope>NUCLEOTIDE SEQUENCE</scope>
    <source>
        <strain evidence="1">NRRL 20472</strain>
    </source>
</reference>
<name>A0A8H4TUZ1_9HYPO</name>
<evidence type="ECO:0000313" key="1">
    <source>
        <dbReference type="EMBL" id="KAF4964626.1"/>
    </source>
</evidence>
<accession>A0A8H4TUZ1</accession>
<dbReference type="EMBL" id="JABEXW010000397">
    <property type="protein sequence ID" value="KAF4964626.1"/>
    <property type="molecule type" value="Genomic_DNA"/>
</dbReference>